<dbReference type="GO" id="GO:0009279">
    <property type="term" value="C:cell outer membrane"/>
    <property type="evidence" value="ECO:0007669"/>
    <property type="project" value="UniProtKB-SubCell"/>
</dbReference>
<reference evidence="14 15" key="1">
    <citation type="submission" date="2020-01" db="EMBL/GenBank/DDBJ databases">
        <title>Leptobacterium flavescens.</title>
        <authorList>
            <person name="Wang G."/>
        </authorList>
    </citation>
    <scope>NUCLEOTIDE SEQUENCE [LARGE SCALE GENOMIC DNA]</scope>
    <source>
        <strain evidence="14 15">KCTC 22160</strain>
    </source>
</reference>
<evidence type="ECO:0000256" key="9">
    <source>
        <dbReference type="ARBA" id="ARBA00023237"/>
    </source>
</evidence>
<keyword evidence="15" id="KW-1185">Reference proteome</keyword>
<dbReference type="Gene3D" id="2.170.130.10">
    <property type="entry name" value="TonB-dependent receptor, plug domain"/>
    <property type="match status" value="1"/>
</dbReference>
<organism evidence="14 15">
    <name type="scientific">Leptobacterium flavescens</name>
    <dbReference type="NCBI Taxonomy" id="472055"/>
    <lineage>
        <taxon>Bacteria</taxon>
        <taxon>Pseudomonadati</taxon>
        <taxon>Bacteroidota</taxon>
        <taxon>Flavobacteriia</taxon>
        <taxon>Flavobacteriales</taxon>
        <taxon>Flavobacteriaceae</taxon>
        <taxon>Leptobacterium</taxon>
    </lineage>
</organism>
<evidence type="ECO:0000256" key="1">
    <source>
        <dbReference type="ARBA" id="ARBA00004571"/>
    </source>
</evidence>
<evidence type="ECO:0000313" key="14">
    <source>
        <dbReference type="EMBL" id="NER14439.1"/>
    </source>
</evidence>
<evidence type="ECO:0000256" key="2">
    <source>
        <dbReference type="ARBA" id="ARBA00022448"/>
    </source>
</evidence>
<evidence type="ECO:0000256" key="3">
    <source>
        <dbReference type="ARBA" id="ARBA00022452"/>
    </source>
</evidence>
<evidence type="ECO:0000256" key="6">
    <source>
        <dbReference type="ARBA" id="ARBA00023077"/>
    </source>
</evidence>
<evidence type="ECO:0000256" key="11">
    <source>
        <dbReference type="RuleBase" id="RU003357"/>
    </source>
</evidence>
<keyword evidence="6 11" id="KW-0798">TonB box</keyword>
<dbReference type="GO" id="GO:0044718">
    <property type="term" value="P:siderophore transmembrane transport"/>
    <property type="evidence" value="ECO:0007669"/>
    <property type="project" value="TreeGrafter"/>
</dbReference>
<keyword evidence="4 10" id="KW-0812">Transmembrane</keyword>
<dbReference type="InterPro" id="IPR039426">
    <property type="entry name" value="TonB-dep_rcpt-like"/>
</dbReference>
<dbReference type="Pfam" id="PF13715">
    <property type="entry name" value="CarbopepD_reg_2"/>
    <property type="match status" value="1"/>
</dbReference>
<dbReference type="AlphaFoldDB" id="A0A6P0URM7"/>
<dbReference type="CDD" id="cd01347">
    <property type="entry name" value="ligand_gated_channel"/>
    <property type="match status" value="1"/>
</dbReference>
<dbReference type="PANTHER" id="PTHR30069:SF29">
    <property type="entry name" value="HEMOGLOBIN AND HEMOGLOBIN-HAPTOGLOBIN-BINDING PROTEIN 1-RELATED"/>
    <property type="match status" value="1"/>
</dbReference>
<keyword evidence="9 10" id="KW-0998">Cell outer membrane</keyword>
<dbReference type="InterPro" id="IPR008969">
    <property type="entry name" value="CarboxyPept-like_regulatory"/>
</dbReference>
<proteinExistence type="inferred from homology"/>
<dbReference type="EMBL" id="JAABOO010000003">
    <property type="protein sequence ID" value="NER14439.1"/>
    <property type="molecule type" value="Genomic_DNA"/>
</dbReference>
<dbReference type="InterPro" id="IPR012910">
    <property type="entry name" value="Plug_dom"/>
</dbReference>
<comment type="subcellular location">
    <subcellularLocation>
        <location evidence="1 10">Cell outer membrane</location>
        <topology evidence="1 10">Multi-pass membrane protein</topology>
    </subcellularLocation>
</comment>
<dbReference type="SUPFAM" id="SSF56935">
    <property type="entry name" value="Porins"/>
    <property type="match status" value="1"/>
</dbReference>
<evidence type="ECO:0000256" key="8">
    <source>
        <dbReference type="ARBA" id="ARBA00023170"/>
    </source>
</evidence>
<dbReference type="Proteomes" id="UP000468581">
    <property type="component" value="Unassembled WGS sequence"/>
</dbReference>
<comment type="similarity">
    <text evidence="10 11">Belongs to the TonB-dependent receptor family.</text>
</comment>
<keyword evidence="5" id="KW-0732">Signal</keyword>
<comment type="caution">
    <text evidence="14">The sequence shown here is derived from an EMBL/GenBank/DDBJ whole genome shotgun (WGS) entry which is preliminary data.</text>
</comment>
<gene>
    <name evidence="14" type="ORF">GWK08_13375</name>
</gene>
<evidence type="ECO:0000256" key="4">
    <source>
        <dbReference type="ARBA" id="ARBA00022692"/>
    </source>
</evidence>
<sequence length="801" mass="91109">MRKAVAILLFFFTYISYSQSVKVIDSETNEPVPNVVVYNQGKTKTRSTDVNGAVDLSIFSDNEKIIFRLFGYREKRVSKKQALSDNGVVKLIPQSEKLDEVVLSISKWEQQKRDIPQKINSIKSEEIAFANPQTSADLLQNSGQVYVQKSQLGGGSPIIRGFATNRLLLTVDGVRMNTAIFRGGNVQNVISIDPFTIQRTEVIFGPGSVIYGSDAIGGVLNFYTKEAQQSRTDSLLVHGNAFTRYATANDEKTVHADLNFGWKKWAFLSSFSYSDFDDLRQGRHGPDEFLRTFFVDRVNGEDVVVQNDDPLIQRPSGYSQINFLQKVKFTPNETWDFNLGLIYTSTSNYARYDRLIELIDGLPRSAEWFYGPQRWFMGNFQVNKKGNTKWYDNARLTLAYQHFEESRNDRNFQSDIFNRNVENVDAYSANLDLEKKFDDKTKLFYGLEYVLNTVDSEGSERNIVSGELSEAQSRYPDGSTWQTFAAFVNLEHKIKPNLSLLSGVRYSYVSLDADFDNRFFDFPFTEANVKTGAFTGSVGISWLPEENLQITLNGSTAFRAPNIDDVGRIFDSEPGSVVVPNPDLEPEYAYNAEFGIRKNFNNRVSFSFATFYTLLDNALVRRDFELNGQRIIDFQGEPSNVQAIQNAARAFSYGFEFGLDAYFTDRLSFMSNLTLTKGREELDDGSEAALRHVAPLFADAHLVWDNNKLKLDFFLNYNGEISFEDLAPSERNKPFLYAIDENGNPFAASWYTLNLRSQYKITQNLESNVSLENITDQRYRTYSSGISAAGRNLILGLKYYF</sequence>
<dbReference type="InterPro" id="IPR000531">
    <property type="entry name" value="Beta-barrel_TonB"/>
</dbReference>
<dbReference type="Gene3D" id="2.40.170.20">
    <property type="entry name" value="TonB-dependent receptor, beta-barrel domain"/>
    <property type="match status" value="1"/>
</dbReference>
<keyword evidence="2 10" id="KW-0813">Transport</keyword>
<evidence type="ECO:0000256" key="10">
    <source>
        <dbReference type="PROSITE-ProRule" id="PRU01360"/>
    </source>
</evidence>
<evidence type="ECO:0000259" key="12">
    <source>
        <dbReference type="Pfam" id="PF00593"/>
    </source>
</evidence>
<dbReference type="PROSITE" id="PS01156">
    <property type="entry name" value="TONB_DEPENDENT_REC_2"/>
    <property type="match status" value="1"/>
</dbReference>
<evidence type="ECO:0000256" key="5">
    <source>
        <dbReference type="ARBA" id="ARBA00022729"/>
    </source>
</evidence>
<evidence type="ECO:0000256" key="7">
    <source>
        <dbReference type="ARBA" id="ARBA00023136"/>
    </source>
</evidence>
<dbReference type="GO" id="GO:0015344">
    <property type="term" value="F:siderophore uptake transmembrane transporter activity"/>
    <property type="evidence" value="ECO:0007669"/>
    <property type="project" value="TreeGrafter"/>
</dbReference>
<keyword evidence="7 10" id="KW-0472">Membrane</keyword>
<dbReference type="Pfam" id="PF07715">
    <property type="entry name" value="Plug"/>
    <property type="match status" value="1"/>
</dbReference>
<dbReference type="InterPro" id="IPR036942">
    <property type="entry name" value="Beta-barrel_TonB_sf"/>
</dbReference>
<evidence type="ECO:0000313" key="15">
    <source>
        <dbReference type="Proteomes" id="UP000468581"/>
    </source>
</evidence>
<feature type="domain" description="TonB-dependent receptor-like beta-barrel" evidence="12">
    <location>
        <begin position="360"/>
        <end position="773"/>
    </location>
</feature>
<dbReference type="PROSITE" id="PS52016">
    <property type="entry name" value="TONB_DEPENDENT_REC_3"/>
    <property type="match status" value="1"/>
</dbReference>
<dbReference type="InterPro" id="IPR010917">
    <property type="entry name" value="TonB_rcpt_CS"/>
</dbReference>
<evidence type="ECO:0000259" key="13">
    <source>
        <dbReference type="Pfam" id="PF07715"/>
    </source>
</evidence>
<keyword evidence="3 10" id="KW-1134">Transmembrane beta strand</keyword>
<dbReference type="PANTHER" id="PTHR30069">
    <property type="entry name" value="TONB-DEPENDENT OUTER MEMBRANE RECEPTOR"/>
    <property type="match status" value="1"/>
</dbReference>
<name>A0A6P0URM7_9FLAO</name>
<dbReference type="InterPro" id="IPR037066">
    <property type="entry name" value="Plug_dom_sf"/>
</dbReference>
<dbReference type="Pfam" id="PF00593">
    <property type="entry name" value="TonB_dep_Rec_b-barrel"/>
    <property type="match status" value="1"/>
</dbReference>
<feature type="domain" description="TonB-dependent receptor plug" evidence="13">
    <location>
        <begin position="112"/>
        <end position="219"/>
    </location>
</feature>
<accession>A0A6P0URM7</accession>
<keyword evidence="8 14" id="KW-0675">Receptor</keyword>
<protein>
    <submittedName>
        <fullName evidence="14">TonB-dependent receptor</fullName>
    </submittedName>
</protein>
<dbReference type="SUPFAM" id="SSF49464">
    <property type="entry name" value="Carboxypeptidase regulatory domain-like"/>
    <property type="match status" value="1"/>
</dbReference>